<keyword evidence="1" id="KW-0343">GTPase activation</keyword>
<dbReference type="PANTHER" id="PTHR24113">
    <property type="entry name" value="RAN GTPASE-ACTIVATING PROTEIN 1"/>
    <property type="match status" value="1"/>
</dbReference>
<reference evidence="6" key="2">
    <citation type="submission" date="2015-01" db="EMBL/GenBank/DDBJ databases">
        <title>Evolutionary Origins and Diversification of the Mycorrhizal Mutualists.</title>
        <authorList>
            <consortium name="DOE Joint Genome Institute"/>
            <consortium name="Mycorrhizal Genomics Consortium"/>
            <person name="Kohler A."/>
            <person name="Kuo A."/>
            <person name="Nagy L.G."/>
            <person name="Floudas D."/>
            <person name="Copeland A."/>
            <person name="Barry K.W."/>
            <person name="Cichocki N."/>
            <person name="Veneault-Fourrey C."/>
            <person name="LaButti K."/>
            <person name="Lindquist E.A."/>
            <person name="Lipzen A."/>
            <person name="Lundell T."/>
            <person name="Morin E."/>
            <person name="Murat C."/>
            <person name="Riley R."/>
            <person name="Ohm R."/>
            <person name="Sun H."/>
            <person name="Tunlid A."/>
            <person name="Henrissat B."/>
            <person name="Grigoriev I.V."/>
            <person name="Hibbett D.S."/>
            <person name="Martin F."/>
        </authorList>
    </citation>
    <scope>NUCLEOTIDE SEQUENCE [LARGE SCALE GENOMIC DNA]</scope>
    <source>
        <strain evidence="6">441</strain>
    </source>
</reference>
<dbReference type="InterPro" id="IPR027038">
    <property type="entry name" value="RanGap"/>
</dbReference>
<dbReference type="STRING" id="765257.A0A0C9ZDC2"/>
<reference evidence="5 6" key="1">
    <citation type="submission" date="2014-04" db="EMBL/GenBank/DDBJ databases">
        <authorList>
            <consortium name="DOE Joint Genome Institute"/>
            <person name="Kuo A."/>
            <person name="Kohler A."/>
            <person name="Costa M.D."/>
            <person name="Nagy L.G."/>
            <person name="Floudas D."/>
            <person name="Copeland A."/>
            <person name="Barry K.W."/>
            <person name="Cichocki N."/>
            <person name="Veneault-Fourrey C."/>
            <person name="LaButti K."/>
            <person name="Lindquist E.A."/>
            <person name="Lipzen A."/>
            <person name="Lundell T."/>
            <person name="Morin E."/>
            <person name="Murat C."/>
            <person name="Sun H."/>
            <person name="Tunlid A."/>
            <person name="Henrissat B."/>
            <person name="Grigoriev I.V."/>
            <person name="Hibbett D.S."/>
            <person name="Martin F."/>
            <person name="Nordberg H.P."/>
            <person name="Cantor M.N."/>
            <person name="Hua S.X."/>
        </authorList>
    </citation>
    <scope>NUCLEOTIDE SEQUENCE [LARGE SCALE GENOMIC DNA]</scope>
    <source>
        <strain evidence="5 6">441</strain>
    </source>
</reference>
<keyword evidence="2" id="KW-0433">Leucine-rich repeat</keyword>
<evidence type="ECO:0000256" key="4">
    <source>
        <dbReference type="SAM" id="MobiDB-lite"/>
    </source>
</evidence>
<dbReference type="SMART" id="SM00368">
    <property type="entry name" value="LRR_RI"/>
    <property type="match status" value="4"/>
</dbReference>
<dbReference type="OrthoDB" id="120976at2759"/>
<dbReference type="Proteomes" id="UP000054018">
    <property type="component" value="Unassembled WGS sequence"/>
</dbReference>
<feature type="compositionally biased region" description="Low complexity" evidence="4">
    <location>
        <begin position="203"/>
        <end position="224"/>
    </location>
</feature>
<dbReference type="AlphaFoldDB" id="A0A0C9ZDC2"/>
<evidence type="ECO:0000313" key="6">
    <source>
        <dbReference type="Proteomes" id="UP000054018"/>
    </source>
</evidence>
<organism evidence="5 6">
    <name type="scientific">Pisolithus microcarpus 441</name>
    <dbReference type="NCBI Taxonomy" id="765257"/>
    <lineage>
        <taxon>Eukaryota</taxon>
        <taxon>Fungi</taxon>
        <taxon>Dikarya</taxon>
        <taxon>Basidiomycota</taxon>
        <taxon>Agaricomycotina</taxon>
        <taxon>Agaricomycetes</taxon>
        <taxon>Agaricomycetidae</taxon>
        <taxon>Boletales</taxon>
        <taxon>Sclerodermatineae</taxon>
        <taxon>Pisolithaceae</taxon>
        <taxon>Pisolithus</taxon>
    </lineage>
</organism>
<keyword evidence="6" id="KW-1185">Reference proteome</keyword>
<protein>
    <submittedName>
        <fullName evidence="5">Unplaced genomic scaffold scaffold_80, whole genome shotgun sequence</fullName>
    </submittedName>
</protein>
<dbReference type="GO" id="GO:0006913">
    <property type="term" value="P:nucleocytoplasmic transport"/>
    <property type="evidence" value="ECO:0007669"/>
    <property type="project" value="TreeGrafter"/>
</dbReference>
<evidence type="ECO:0000256" key="1">
    <source>
        <dbReference type="ARBA" id="ARBA00022468"/>
    </source>
</evidence>
<dbReference type="Gene3D" id="3.80.10.10">
    <property type="entry name" value="Ribonuclease Inhibitor"/>
    <property type="match status" value="1"/>
</dbReference>
<feature type="region of interest" description="Disordered" evidence="4">
    <location>
        <begin position="203"/>
        <end position="227"/>
    </location>
</feature>
<evidence type="ECO:0000256" key="2">
    <source>
        <dbReference type="ARBA" id="ARBA00022614"/>
    </source>
</evidence>
<dbReference type="GO" id="GO:0005829">
    <property type="term" value="C:cytosol"/>
    <property type="evidence" value="ECO:0007669"/>
    <property type="project" value="TreeGrafter"/>
</dbReference>
<dbReference type="EMBL" id="KN833764">
    <property type="protein sequence ID" value="KIK20442.1"/>
    <property type="molecule type" value="Genomic_DNA"/>
</dbReference>
<dbReference type="GO" id="GO:0005096">
    <property type="term" value="F:GTPase activator activity"/>
    <property type="evidence" value="ECO:0007669"/>
    <property type="project" value="UniProtKB-KW"/>
</dbReference>
<dbReference type="GO" id="GO:0005634">
    <property type="term" value="C:nucleus"/>
    <property type="evidence" value="ECO:0007669"/>
    <property type="project" value="TreeGrafter"/>
</dbReference>
<evidence type="ECO:0000313" key="5">
    <source>
        <dbReference type="EMBL" id="KIK20442.1"/>
    </source>
</evidence>
<name>A0A0C9ZDC2_9AGAM</name>
<dbReference type="GO" id="GO:0031267">
    <property type="term" value="F:small GTPase binding"/>
    <property type="evidence" value="ECO:0007669"/>
    <property type="project" value="TreeGrafter"/>
</dbReference>
<dbReference type="GO" id="GO:0048471">
    <property type="term" value="C:perinuclear region of cytoplasm"/>
    <property type="evidence" value="ECO:0007669"/>
    <property type="project" value="TreeGrafter"/>
</dbReference>
<accession>A0A0C9ZDC2</accession>
<dbReference type="InterPro" id="IPR032675">
    <property type="entry name" value="LRR_dom_sf"/>
</dbReference>
<dbReference type="HOGENOM" id="CLU_028411_0_0_1"/>
<dbReference type="SUPFAM" id="SSF52047">
    <property type="entry name" value="RNI-like"/>
    <property type="match status" value="1"/>
</dbReference>
<gene>
    <name evidence="5" type="ORF">PISMIDRAFT_30095</name>
</gene>
<proteinExistence type="predicted"/>
<sequence>MNLNHNSLGDDGIYQLFAYLSSSEGSKHRATLAEISLTGNGIGCKGLQTIAEYLRGNDVLRALWLANNDFTPDPATLSCLANALNSSRLRLLSLTNNSRLGDSFVERFLPLLRSRSLQELHINIIGLTPRSAPAIASWITGSSTGSSQGVCHLQTLKCSGNSLGVKGVSKILRAIERGNWAITKVELYANRLPDTPLLLPPTSSLPAFTPSSSRSPSPAGSRVAPDTDDAWKDCERALHRIMMRNQYWKRRVEKEALNLLKYARPLLMRSKSSLDSAPLLPLHSSSSPTSTPTEGFPFFALPNELKLYILSLFAPSLSPTQRVHIYNYASDPVTLPPLVPTLRRGFTKQCLVDPSSLGATVGGSNYGSGCPAGKCMGSNSLVCRREEERAKFLEAVGCTAYEPELNDPVD</sequence>
<keyword evidence="3" id="KW-0677">Repeat</keyword>
<evidence type="ECO:0000256" key="3">
    <source>
        <dbReference type="ARBA" id="ARBA00022737"/>
    </source>
</evidence>
<dbReference type="PANTHER" id="PTHR24113:SF12">
    <property type="entry name" value="RAN GTPASE-ACTIVATING PROTEIN 1"/>
    <property type="match status" value="1"/>
</dbReference>